<evidence type="ECO:0000256" key="5">
    <source>
        <dbReference type="ARBA" id="ARBA00022729"/>
    </source>
</evidence>
<evidence type="ECO:0000256" key="6">
    <source>
        <dbReference type="ARBA" id="ARBA00023136"/>
    </source>
</evidence>
<dbReference type="GO" id="GO:0098552">
    <property type="term" value="C:side of membrane"/>
    <property type="evidence" value="ECO:0007669"/>
    <property type="project" value="UniProtKB-KW"/>
</dbReference>
<feature type="domain" description="Trypanosome variant surface glycoprotein B-type N-terminal" evidence="10">
    <location>
        <begin position="14"/>
        <end position="276"/>
    </location>
</feature>
<evidence type="ECO:0000259" key="10">
    <source>
        <dbReference type="Pfam" id="PF13206"/>
    </source>
</evidence>
<organism evidence="11 12">
    <name type="scientific">Trypanosoma congolense (strain IL3000)</name>
    <dbReference type="NCBI Taxonomy" id="1068625"/>
    <lineage>
        <taxon>Eukaryota</taxon>
        <taxon>Discoba</taxon>
        <taxon>Euglenozoa</taxon>
        <taxon>Kinetoplastea</taxon>
        <taxon>Metakinetoplastina</taxon>
        <taxon>Trypanosomatida</taxon>
        <taxon>Trypanosomatidae</taxon>
        <taxon>Trypanosoma</taxon>
        <taxon>Nannomonas</taxon>
    </lineage>
</organism>
<keyword evidence="8" id="KW-0449">Lipoprotein</keyword>
<feature type="region of interest" description="Disordered" evidence="9">
    <location>
        <begin position="195"/>
        <end position="229"/>
    </location>
</feature>
<dbReference type="InterPro" id="IPR025932">
    <property type="entry name" value="Trypano_VSG_B_N_dom"/>
</dbReference>
<keyword evidence="3" id="KW-1003">Cell membrane</keyword>
<protein>
    <submittedName>
        <fullName evidence="11">WGS project CAEQ00000000 data, annotated contig 479</fullName>
    </submittedName>
</protein>
<evidence type="ECO:0000313" key="12">
    <source>
        <dbReference type="Proteomes" id="UP000000702"/>
    </source>
</evidence>
<evidence type="ECO:0000313" key="11">
    <source>
        <dbReference type="EMBL" id="CCD16324.1"/>
    </source>
</evidence>
<dbReference type="Proteomes" id="UP000000702">
    <property type="component" value="Unassembled WGS sequence"/>
</dbReference>
<accession>F9WG90</accession>
<evidence type="ECO:0000256" key="9">
    <source>
        <dbReference type="SAM" id="MobiDB-lite"/>
    </source>
</evidence>
<keyword evidence="12" id="KW-1185">Reference proteome</keyword>
<comment type="caution">
    <text evidence="11">The sequence shown here is derived from an EMBL/GenBank/DDBJ whole genome shotgun (WGS) entry which is preliminary data.</text>
</comment>
<evidence type="ECO:0000256" key="7">
    <source>
        <dbReference type="ARBA" id="ARBA00023180"/>
    </source>
</evidence>
<dbReference type="VEuPathDB" id="TriTrypDB:TcIL3000_0_12630"/>
<evidence type="ECO:0000256" key="8">
    <source>
        <dbReference type="ARBA" id="ARBA00023288"/>
    </source>
</evidence>
<evidence type="ECO:0000256" key="1">
    <source>
        <dbReference type="ARBA" id="ARBA00002523"/>
    </source>
</evidence>
<comment type="function">
    <text evidence="1">VSG forms a coat on the surface of the parasite. The trypanosome evades the immune response of the host by expressing a series of antigenically distinct VSGs from an estimated 1000 VSG genes.</text>
</comment>
<dbReference type="EMBL" id="CAEQ01002247">
    <property type="protein sequence ID" value="CCD16324.1"/>
    <property type="molecule type" value="Genomic_DNA"/>
</dbReference>
<dbReference type="Pfam" id="PF13206">
    <property type="entry name" value="VSG_B"/>
    <property type="match status" value="1"/>
</dbReference>
<dbReference type="GO" id="GO:0005886">
    <property type="term" value="C:plasma membrane"/>
    <property type="evidence" value="ECO:0007669"/>
    <property type="project" value="UniProtKB-SubCell"/>
</dbReference>
<keyword evidence="6" id="KW-0472">Membrane</keyword>
<keyword evidence="7" id="KW-0325">Glycoprotein</keyword>
<dbReference type="AlphaFoldDB" id="F9WG90"/>
<gene>
    <name evidence="11" type="ORF">TCIL3000_0_12630</name>
</gene>
<evidence type="ECO:0000256" key="3">
    <source>
        <dbReference type="ARBA" id="ARBA00022475"/>
    </source>
</evidence>
<reference evidence="11 12" key="2">
    <citation type="journal article" date="2012" name="Proc. Natl. Acad. Sci. U.S.A.">
        <title>Antigenic diversity is generated by distinct evolutionary mechanisms in African trypanosome species.</title>
        <authorList>
            <person name="Jackson A.P."/>
            <person name="Berry A."/>
            <person name="Aslett M."/>
            <person name="Allison H.C."/>
            <person name="Burton P."/>
            <person name="Vavrova-Anderson J."/>
            <person name="Brown R."/>
            <person name="Browne H."/>
            <person name="Corton N."/>
            <person name="Hauser H."/>
            <person name="Gamble J."/>
            <person name="Gilderthorp R."/>
            <person name="Marcello L."/>
            <person name="McQuillan J."/>
            <person name="Otto T.D."/>
            <person name="Quail M.A."/>
            <person name="Sanders M.J."/>
            <person name="van Tonder A."/>
            <person name="Ginger M.L."/>
            <person name="Field M.C."/>
            <person name="Barry J.D."/>
            <person name="Hertz-Fowler C."/>
            <person name="Berriman M."/>
        </authorList>
    </citation>
    <scope>NUCLEOTIDE SEQUENCE [LARGE SCALE GENOMIC DNA]</scope>
    <source>
        <strain evidence="11 12">IL3000</strain>
    </source>
</reference>
<comment type="subcellular location">
    <subcellularLocation>
        <location evidence="2">Cell membrane</location>
        <topology evidence="2">Lipid-anchor</topology>
        <topology evidence="2">GPI-anchor</topology>
    </subcellularLocation>
</comment>
<proteinExistence type="predicted"/>
<name>F9WG90_TRYCI</name>
<evidence type="ECO:0000256" key="4">
    <source>
        <dbReference type="ARBA" id="ARBA00022622"/>
    </source>
</evidence>
<sequence length="338" mass="36918">MGNSSDVQAKSTITREADVAQAIISRITREVHTILGEIKKVNTTRNIEKVKSEFAQIIFGDEGNEGDLDHGALKEVTDRGAACGNPGAAKKGEHAGNNLVVDFFCLCAMTIGAEGIENVCGVYVGGKGGKSKPDKHGWDEKNSPLGSSAMWASIKKGCRNLMHQHPKSTEEGKEILGDYVKHLKSGGVYRWDSGKQSERKRGMLGTGVVTNDGSEKGPACNGKKGSGRGQPPAGICVYYGLDNWDHNIDWLNRFKTALAMVDALNNKTANIQRDIEKLHMLLHRAEEIYETTNVISKVQNPVIPTSLQTAAKRLTAYNAAWRHPRYAHFLAPWVILLL</sequence>
<keyword evidence="5" id="KW-0732">Signal</keyword>
<evidence type="ECO:0000256" key="2">
    <source>
        <dbReference type="ARBA" id="ARBA00004609"/>
    </source>
</evidence>
<reference evidence="12" key="1">
    <citation type="submission" date="2011-07" db="EMBL/GenBank/DDBJ databases">
        <title>Divergent evolution of antigenic variation in African trypanosomes.</title>
        <authorList>
            <person name="Jackson A.P."/>
            <person name="Berry A."/>
            <person name="Allison H.C."/>
            <person name="Burton P."/>
            <person name="Anderson J."/>
            <person name="Aslett M."/>
            <person name="Brown R."/>
            <person name="Corton N."/>
            <person name="Harris D."/>
            <person name="Hauser H."/>
            <person name="Gamble J."/>
            <person name="Gilderthorp R."/>
            <person name="McQuillan J."/>
            <person name="Quail M.A."/>
            <person name="Sanders M."/>
            <person name="Van Tonder A."/>
            <person name="Ginger M.L."/>
            <person name="Donelson J.E."/>
            <person name="Field M.C."/>
            <person name="Barry J.D."/>
            <person name="Berriman M."/>
            <person name="Hertz-Fowler C."/>
        </authorList>
    </citation>
    <scope>NUCLEOTIDE SEQUENCE [LARGE SCALE GENOMIC DNA]</scope>
    <source>
        <strain evidence="12">IL3000</strain>
    </source>
</reference>
<keyword evidence="4" id="KW-0336">GPI-anchor</keyword>